<dbReference type="AlphaFoldDB" id="A0A2S2NGV8"/>
<dbReference type="PANTHER" id="PTHR36688:SF2">
    <property type="entry name" value="ENDONUCLEASE_EXONUCLEASE_PHOSPHATASE DOMAIN-CONTAINING PROTEIN"/>
    <property type="match status" value="1"/>
</dbReference>
<dbReference type="Pfam" id="PF00078">
    <property type="entry name" value="RVT_1"/>
    <property type="match status" value="1"/>
</dbReference>
<accession>A0A2S2NGV8</accession>
<dbReference type="EMBL" id="GGMR01003407">
    <property type="protein sequence ID" value="MBY16026.1"/>
    <property type="molecule type" value="Transcribed_RNA"/>
</dbReference>
<sequence>MINIQKTASKITILLWNANGVSQHKNEVQNLLYEKKIHIALITETHFTQNSNFNIPGYSLYKTDHPDGSAHAGSAILISSDIKHHELLGFQEPHIQATIISIQIKNVPIKIASIYCPPRYKIDFDDFNRFFQLLGHSFIAGGDFNSKHSLWGSRASNQRGSALHRSLIKNHLSFISPPNPTYWPTHANRLPETLDFFISKIPNHINASIENICDLSSDHSPILLSITGDVLLTSRPSLTNGPIDWDKFKFNLDQNINLKVALKTHSDIDNAAEGIVRTIQQSAIKATSPINPHTLNSSKSLPADIQQLIINKRHARAKWQRTRLPSHKKIFNFLTNLLKYKLYMHKSQQFQLYMKSLQPNNGSLWKATKRLTKHREKIPPLRHENGQLAITDKDKANIFASQLAETFQPHSCTVPENVSIVEIQQFLSVPLPMSLPAKPISPGEIQYIIKKLPPGKAPGNDLITNKILKNLSLKTLTLLTHIYNSMLRLSHFPKIWKFAVIILVPKPNKPKHLSSSYRPISLLPVLGKLFEKALLKRLRPILQNNQIIPNNQFGFRSRHSTIHQVHRLTDEISTALENKAYCSGLFLDIAQAFDRVWHEGLLYKLKLFMPAPYYLIIKSYLQNRSFVVRQGNDISSTHSIYAGVPQGSDLSPDLYNVFTADIPQSSNTLLATYADDTAILSSSSNPNLASAALQDHANKIDEWAKKWKIKINTDKSVQVTFTLKQSPRECPQLIMNNVPIPVRTEIKYLGITLDKRLTWGPHLKEKRKSANNRLHLLRPLLNSKISFQNKLIIYKSIIRPVWSYGIAIWGPAKPSNIRPIQAFQSIALRLVTKAPWYVSNFTLHKDLKIATTTELAIAMYKRFHQNLNTHSNTLISNMSTFTLPKNPPRRLKRKWCRDLLN</sequence>
<feature type="domain" description="Reverse transcriptase" evidence="1">
    <location>
        <begin position="485"/>
        <end position="753"/>
    </location>
</feature>
<keyword evidence="2" id="KW-0695">RNA-directed DNA polymerase</keyword>
<dbReference type="InterPro" id="IPR043502">
    <property type="entry name" value="DNA/RNA_pol_sf"/>
</dbReference>
<dbReference type="Pfam" id="PF14529">
    <property type="entry name" value="Exo_endo_phos_2"/>
    <property type="match status" value="1"/>
</dbReference>
<protein>
    <submittedName>
        <fullName evidence="2">Putative RNA-directed DNA polymerase</fullName>
    </submittedName>
</protein>
<dbReference type="GO" id="GO:0003964">
    <property type="term" value="F:RNA-directed DNA polymerase activity"/>
    <property type="evidence" value="ECO:0007669"/>
    <property type="project" value="UniProtKB-KW"/>
</dbReference>
<organism evidence="2">
    <name type="scientific">Schizaphis graminum</name>
    <name type="common">Green bug aphid</name>
    <dbReference type="NCBI Taxonomy" id="13262"/>
    <lineage>
        <taxon>Eukaryota</taxon>
        <taxon>Metazoa</taxon>
        <taxon>Ecdysozoa</taxon>
        <taxon>Arthropoda</taxon>
        <taxon>Hexapoda</taxon>
        <taxon>Insecta</taxon>
        <taxon>Pterygota</taxon>
        <taxon>Neoptera</taxon>
        <taxon>Paraneoptera</taxon>
        <taxon>Hemiptera</taxon>
        <taxon>Sternorrhyncha</taxon>
        <taxon>Aphidomorpha</taxon>
        <taxon>Aphidoidea</taxon>
        <taxon>Aphididae</taxon>
        <taxon>Aphidini</taxon>
        <taxon>Schizaphis</taxon>
    </lineage>
</organism>
<reference evidence="2" key="1">
    <citation type="submission" date="2018-04" db="EMBL/GenBank/DDBJ databases">
        <title>Transcriptome of Schizaphis graminum biotype I.</title>
        <authorList>
            <person name="Scully E.D."/>
            <person name="Geib S.M."/>
            <person name="Palmer N.A."/>
            <person name="Koch K."/>
            <person name="Bradshaw J."/>
            <person name="Heng-Moss T."/>
            <person name="Sarath G."/>
        </authorList>
    </citation>
    <scope>NUCLEOTIDE SEQUENCE</scope>
</reference>
<dbReference type="PROSITE" id="PS50878">
    <property type="entry name" value="RT_POL"/>
    <property type="match status" value="1"/>
</dbReference>
<proteinExistence type="predicted"/>
<dbReference type="CDD" id="cd01650">
    <property type="entry name" value="RT_nLTR_like"/>
    <property type="match status" value="1"/>
</dbReference>
<dbReference type="Gene3D" id="3.60.10.10">
    <property type="entry name" value="Endonuclease/exonuclease/phosphatase"/>
    <property type="match status" value="1"/>
</dbReference>
<dbReference type="SUPFAM" id="SSF56672">
    <property type="entry name" value="DNA/RNA polymerases"/>
    <property type="match status" value="1"/>
</dbReference>
<dbReference type="InterPro" id="IPR052560">
    <property type="entry name" value="RdDP_mobile_element"/>
</dbReference>
<evidence type="ECO:0000313" key="2">
    <source>
        <dbReference type="EMBL" id="MBY16026.1"/>
    </source>
</evidence>
<dbReference type="InterPro" id="IPR005135">
    <property type="entry name" value="Endo/exonuclease/phosphatase"/>
</dbReference>
<keyword evidence="2" id="KW-0548">Nucleotidyltransferase</keyword>
<dbReference type="InterPro" id="IPR000477">
    <property type="entry name" value="RT_dom"/>
</dbReference>
<dbReference type="InterPro" id="IPR036691">
    <property type="entry name" value="Endo/exonu/phosph_ase_sf"/>
</dbReference>
<dbReference type="PANTHER" id="PTHR36688">
    <property type="entry name" value="ENDO/EXONUCLEASE/PHOSPHATASE DOMAIN-CONTAINING PROTEIN"/>
    <property type="match status" value="1"/>
</dbReference>
<keyword evidence="2" id="KW-0808">Transferase</keyword>
<name>A0A2S2NGV8_SCHGA</name>
<dbReference type="SUPFAM" id="SSF56219">
    <property type="entry name" value="DNase I-like"/>
    <property type="match status" value="1"/>
</dbReference>
<evidence type="ECO:0000259" key="1">
    <source>
        <dbReference type="PROSITE" id="PS50878"/>
    </source>
</evidence>
<gene>
    <name evidence="2" type="ORF">g.157523</name>
</gene>